<dbReference type="AlphaFoldDB" id="A0AAE3XNA6"/>
<reference evidence="1" key="1">
    <citation type="submission" date="2023-07" db="EMBL/GenBank/DDBJ databases">
        <title>Genomic Encyclopedia of Type Strains, Phase IV (KMG-IV): sequencing the most valuable type-strain genomes for metagenomic binning, comparative biology and taxonomic classification.</title>
        <authorList>
            <person name="Goeker M."/>
        </authorList>
    </citation>
    <scope>NUCLEOTIDE SEQUENCE</scope>
    <source>
        <strain evidence="1">DSM 26174</strain>
    </source>
</reference>
<gene>
    <name evidence="1" type="ORF">HNQ88_002665</name>
</gene>
<comment type="caution">
    <text evidence="1">The sequence shown here is derived from an EMBL/GenBank/DDBJ whole genome shotgun (WGS) entry which is preliminary data.</text>
</comment>
<dbReference type="RefSeq" id="WP_309939329.1">
    <property type="nucleotide sequence ID" value="NZ_AP025305.1"/>
</dbReference>
<accession>A0AAE3XNA6</accession>
<dbReference type="EMBL" id="JAVDQD010000003">
    <property type="protein sequence ID" value="MDR6239617.1"/>
    <property type="molecule type" value="Genomic_DNA"/>
</dbReference>
<dbReference type="Proteomes" id="UP001185092">
    <property type="component" value="Unassembled WGS sequence"/>
</dbReference>
<sequence length="47" mass="5859">MRTNDEQFVDDFFNGDFEKKPFDMEEMEFGKYDDIDDTYLDQFNDDW</sequence>
<protein>
    <submittedName>
        <fullName evidence="1">Uncharacterized protein</fullName>
    </submittedName>
</protein>
<evidence type="ECO:0000313" key="1">
    <source>
        <dbReference type="EMBL" id="MDR6239617.1"/>
    </source>
</evidence>
<name>A0AAE3XNA6_9BACT</name>
<organism evidence="1 2">
    <name type="scientific">Aureibacter tunicatorum</name>
    <dbReference type="NCBI Taxonomy" id="866807"/>
    <lineage>
        <taxon>Bacteria</taxon>
        <taxon>Pseudomonadati</taxon>
        <taxon>Bacteroidota</taxon>
        <taxon>Cytophagia</taxon>
        <taxon>Cytophagales</taxon>
        <taxon>Persicobacteraceae</taxon>
        <taxon>Aureibacter</taxon>
    </lineage>
</organism>
<keyword evidence="2" id="KW-1185">Reference proteome</keyword>
<evidence type="ECO:0000313" key="2">
    <source>
        <dbReference type="Proteomes" id="UP001185092"/>
    </source>
</evidence>
<proteinExistence type="predicted"/>